<dbReference type="PANTHER" id="PTHR43798">
    <property type="entry name" value="MONOACYLGLYCEROL LIPASE"/>
    <property type="match status" value="1"/>
</dbReference>
<keyword evidence="1" id="KW-0812">Transmembrane</keyword>
<evidence type="ECO:0000259" key="2">
    <source>
        <dbReference type="Pfam" id="PF12697"/>
    </source>
</evidence>
<dbReference type="AlphaFoldDB" id="A0A2Z5GCF9"/>
<feature type="domain" description="AB hydrolase-1" evidence="2">
    <location>
        <begin position="97"/>
        <end position="347"/>
    </location>
</feature>
<dbReference type="EMBL" id="CP030843">
    <property type="protein sequence ID" value="AXC16305.1"/>
    <property type="molecule type" value="Genomic_DNA"/>
</dbReference>
<dbReference type="RefSeq" id="WP_161557705.1">
    <property type="nucleotide sequence ID" value="NZ_CP030843.1"/>
</dbReference>
<dbReference type="InterPro" id="IPR000073">
    <property type="entry name" value="AB_hydrolase_1"/>
</dbReference>
<dbReference type="GO" id="GO:0016787">
    <property type="term" value="F:hydrolase activity"/>
    <property type="evidence" value="ECO:0007669"/>
    <property type="project" value="UniProtKB-KW"/>
</dbReference>
<keyword evidence="3" id="KW-0378">Hydrolase</keyword>
<gene>
    <name evidence="3" type="ORF">ACPOL_7113</name>
</gene>
<keyword evidence="1" id="KW-0472">Membrane</keyword>
<dbReference type="PANTHER" id="PTHR43798:SF33">
    <property type="entry name" value="HYDROLASE, PUTATIVE (AFU_ORTHOLOGUE AFUA_2G14860)-RELATED"/>
    <property type="match status" value="1"/>
</dbReference>
<proteinExistence type="predicted"/>
<name>A0A2Z5GCF9_9BACT</name>
<reference evidence="3 4" key="1">
    <citation type="journal article" date="2018" name="Front. Microbiol.">
        <title>Hydrolytic Capabilities as a Key to Environmental Success: Chitinolytic and Cellulolytic Acidobacteria From Acidic Sub-arctic Soils and Boreal Peatlands.</title>
        <authorList>
            <person name="Belova S.E."/>
            <person name="Ravin N.V."/>
            <person name="Pankratov T.A."/>
            <person name="Rakitin A.L."/>
            <person name="Ivanova A.A."/>
            <person name="Beletsky A.V."/>
            <person name="Mardanov A.V."/>
            <person name="Sinninghe Damste J.S."/>
            <person name="Dedysh S.N."/>
        </authorList>
    </citation>
    <scope>NUCLEOTIDE SEQUENCE [LARGE SCALE GENOMIC DNA]</scope>
    <source>
        <strain evidence="3 4">SBC82</strain>
        <plasmid evidence="4">pacpol4</plasmid>
    </source>
</reference>
<dbReference type="Pfam" id="PF12697">
    <property type="entry name" value="Abhydrolase_6"/>
    <property type="match status" value="1"/>
</dbReference>
<dbReference type="KEGG" id="abas:ACPOL_7113"/>
<dbReference type="Proteomes" id="UP000253606">
    <property type="component" value="Plasmid pACPOL4"/>
</dbReference>
<dbReference type="GO" id="GO:0016020">
    <property type="term" value="C:membrane"/>
    <property type="evidence" value="ECO:0007669"/>
    <property type="project" value="TreeGrafter"/>
</dbReference>
<organism evidence="3 4">
    <name type="scientific">Acidisarcina polymorpha</name>
    <dbReference type="NCBI Taxonomy" id="2211140"/>
    <lineage>
        <taxon>Bacteria</taxon>
        <taxon>Pseudomonadati</taxon>
        <taxon>Acidobacteriota</taxon>
        <taxon>Terriglobia</taxon>
        <taxon>Terriglobales</taxon>
        <taxon>Acidobacteriaceae</taxon>
        <taxon>Acidisarcina</taxon>
    </lineage>
</organism>
<keyword evidence="3" id="KW-0614">Plasmid</keyword>
<geneLocation type="plasmid" evidence="4">
    <name>pacpol4</name>
</geneLocation>
<protein>
    <submittedName>
        <fullName evidence="3">Putative hydrolase</fullName>
    </submittedName>
</protein>
<keyword evidence="1" id="KW-1133">Transmembrane helix</keyword>
<accession>A0A2Z5GCF9</accession>
<feature type="transmembrane region" description="Helical" evidence="1">
    <location>
        <begin position="33"/>
        <end position="56"/>
    </location>
</feature>
<dbReference type="InterPro" id="IPR029058">
    <property type="entry name" value="AB_hydrolase_fold"/>
</dbReference>
<dbReference type="Gene3D" id="3.40.50.1820">
    <property type="entry name" value="alpha/beta hydrolase"/>
    <property type="match status" value="1"/>
</dbReference>
<evidence type="ECO:0000313" key="3">
    <source>
        <dbReference type="EMBL" id="AXC16305.1"/>
    </source>
</evidence>
<sequence length="363" mass="40071">MTTRADEKDRVPTPEVLVETRVLRWHERIREPLIWGPLTLGVFLLLLPLIGLPLIASAFPVGSDEPKAMYGEVHTLKRADGTTIHAEIFGPQDAPVLIFTHGWSTDEAEWYYAKRELAGRFRIITWDLSGLGRTAPWADQNVTLERMATDLHQVLTLSNGKPVILIGHSIGGMINLTFCHLYPQELGTRVAGVVEVDSSYTNPVRTTQGSQLNLALQKPVAEPILHAMIPLSELVRLINRLSYREGLLYLSNARSAFDGTETLGQLDMTSRYQFLSSPGVVARGTLAMFHWDMTPELRLIKVPVLMIVGPHDTTTLPAASKTMANTIAGAQLEVLSTGKHYALLEDHQSVDSAISSFATAILH</sequence>
<dbReference type="InterPro" id="IPR050266">
    <property type="entry name" value="AB_hydrolase_sf"/>
</dbReference>
<evidence type="ECO:0000313" key="4">
    <source>
        <dbReference type="Proteomes" id="UP000253606"/>
    </source>
</evidence>
<dbReference type="SUPFAM" id="SSF53474">
    <property type="entry name" value="alpha/beta-Hydrolases"/>
    <property type="match status" value="1"/>
</dbReference>
<keyword evidence="4" id="KW-1185">Reference proteome</keyword>
<evidence type="ECO:0000256" key="1">
    <source>
        <dbReference type="SAM" id="Phobius"/>
    </source>
</evidence>